<evidence type="ECO:0000313" key="2">
    <source>
        <dbReference type="Proteomes" id="UP000503840"/>
    </source>
</evidence>
<dbReference type="Proteomes" id="UP000503840">
    <property type="component" value="Unassembled WGS sequence"/>
</dbReference>
<proteinExistence type="predicted"/>
<comment type="caution">
    <text evidence="1">The sequence shown here is derived from an EMBL/GenBank/DDBJ whole genome shotgun (WGS) entry which is preliminary data.</text>
</comment>
<name>A0A7J0BK74_9BACT</name>
<dbReference type="EMBL" id="BLVO01000013">
    <property type="protein sequence ID" value="GFM34039.1"/>
    <property type="molecule type" value="Genomic_DNA"/>
</dbReference>
<dbReference type="AlphaFoldDB" id="A0A7J0BK74"/>
<sequence length="168" mass="18597">MLPSIPKQIYRGSSVSCSLALDGYLPSEGWAATLILRGGAKHDVEGVANGDSFDFSLPVDMAVGRYWWQVIVLRESEQQVALNGELVVMVNLLDVETFDGRTEAEIALDAINAVLANRATKDQQSYKIKDRELQRMSVADLLKLRSFFVSRINKQRGKGGIRSIGVRL</sequence>
<accession>A0A7J0BK74</accession>
<evidence type="ECO:0000313" key="1">
    <source>
        <dbReference type="EMBL" id="GFM34039.1"/>
    </source>
</evidence>
<gene>
    <name evidence="1" type="ORF">DSM101010T_24040</name>
</gene>
<organism evidence="1 2">
    <name type="scientific">Desulfovibrio subterraneus</name>
    <dbReference type="NCBI Taxonomy" id="2718620"/>
    <lineage>
        <taxon>Bacteria</taxon>
        <taxon>Pseudomonadati</taxon>
        <taxon>Thermodesulfobacteriota</taxon>
        <taxon>Desulfovibrionia</taxon>
        <taxon>Desulfovibrionales</taxon>
        <taxon>Desulfovibrionaceae</taxon>
        <taxon>Desulfovibrio</taxon>
    </lineage>
</organism>
<protein>
    <submittedName>
        <fullName evidence="1">Uncharacterized protein</fullName>
    </submittedName>
</protein>
<reference evidence="1 2" key="1">
    <citation type="submission" date="2020-05" db="EMBL/GenBank/DDBJ databases">
        <title>Draft genome sequence of Desulfovibrio sp. strain HN2T.</title>
        <authorList>
            <person name="Ueno A."/>
            <person name="Tamazawa S."/>
            <person name="Tamamura S."/>
            <person name="Murakami T."/>
            <person name="Kiyama T."/>
            <person name="Inomata H."/>
            <person name="Amano Y."/>
            <person name="Miyakawa K."/>
            <person name="Tamaki H."/>
            <person name="Naganuma T."/>
            <person name="Kaneko K."/>
        </authorList>
    </citation>
    <scope>NUCLEOTIDE SEQUENCE [LARGE SCALE GENOMIC DNA]</scope>
    <source>
        <strain evidence="1 2">HN2</strain>
    </source>
</reference>
<keyword evidence="2" id="KW-1185">Reference proteome</keyword>
<dbReference type="RefSeq" id="WP_174405669.1">
    <property type="nucleotide sequence ID" value="NZ_BLVO01000013.1"/>
</dbReference>